<keyword evidence="2" id="KW-1185">Reference proteome</keyword>
<evidence type="ECO:0000313" key="1">
    <source>
        <dbReference type="EMBL" id="EEJ50683.1"/>
    </source>
</evidence>
<accession>C2KZU1</accession>
<dbReference type="HOGENOM" id="CLU_080976_0_0_9"/>
<name>C2KZU1_9FIRM</name>
<sequence>MKLKKKKKIGFSHIGKKKIKFAAMVLCSHSLTIYYIVKHNGKKTRICRYRKEVWMKDYLLRDTLPDYTVSRQDILKLAQKSDPLFREGQLKGLLSYMIENSKLEHIGRNQYRKVMNSVNTTKYENQYSNISLKIISIMEEEFPLIEYRIWEFRWLNEFLNHQIGRNYIFLEVEKDGCEFVFERIVSEFAGKVLLKPDLNQILRYGDDNSIIIDRLISESPKGRNNQHQLAIEKLIVDLFANKRLKDMLSFGDYPAALEAIFSLYKVDQVIMFRYARRRNKERELREFLQNKTNIELKVG</sequence>
<comment type="caution">
    <text evidence="1">The sequence shown here is derived from an EMBL/GenBank/DDBJ whole genome shotgun (WGS) entry which is preliminary data.</text>
</comment>
<dbReference type="InterPro" id="IPR046484">
    <property type="entry name" value="DUF6577"/>
</dbReference>
<organism evidence="1 2">
    <name type="scientific">Oribacterium sinus F0268</name>
    <dbReference type="NCBI Taxonomy" id="585501"/>
    <lineage>
        <taxon>Bacteria</taxon>
        <taxon>Bacillati</taxon>
        <taxon>Bacillota</taxon>
        <taxon>Clostridia</taxon>
        <taxon>Lachnospirales</taxon>
        <taxon>Lachnospiraceae</taxon>
        <taxon>Oribacterium</taxon>
    </lineage>
</organism>
<protein>
    <submittedName>
        <fullName evidence="1">Uncharacterized protein</fullName>
    </submittedName>
</protein>
<dbReference type="AlphaFoldDB" id="C2KZU1"/>
<dbReference type="RefSeq" id="WP_007157156.1">
    <property type="nucleotide sequence ID" value="NZ_GG668534.1"/>
</dbReference>
<dbReference type="STRING" id="585501.HMPREF6123_2010"/>
<dbReference type="Proteomes" id="UP000004121">
    <property type="component" value="Unassembled WGS sequence"/>
</dbReference>
<proteinExistence type="predicted"/>
<dbReference type="Pfam" id="PF20217">
    <property type="entry name" value="DUF6577"/>
    <property type="match status" value="1"/>
</dbReference>
<dbReference type="InParanoid" id="C2KZU1"/>
<dbReference type="EMBL" id="ACKX01000197">
    <property type="protein sequence ID" value="EEJ50683.1"/>
    <property type="molecule type" value="Genomic_DNA"/>
</dbReference>
<gene>
    <name evidence="1" type="ORF">HMPREF6123_2010</name>
</gene>
<evidence type="ECO:0000313" key="2">
    <source>
        <dbReference type="Proteomes" id="UP000004121"/>
    </source>
</evidence>
<dbReference type="eggNOG" id="ENOG502ZAD1">
    <property type="taxonomic scope" value="Bacteria"/>
</dbReference>
<reference evidence="1 2" key="1">
    <citation type="submission" date="2009-04" db="EMBL/GenBank/DDBJ databases">
        <authorList>
            <person name="Qin X."/>
            <person name="Bachman B."/>
            <person name="Battles P."/>
            <person name="Bell A."/>
            <person name="Bess C."/>
            <person name="Bickham C."/>
            <person name="Chaboub L."/>
            <person name="Chen D."/>
            <person name="Coyle M."/>
            <person name="Deiros D.R."/>
            <person name="Dinh H."/>
            <person name="Forbes L."/>
            <person name="Fowler G."/>
            <person name="Francisco L."/>
            <person name="Fu Q."/>
            <person name="Gubbala S."/>
            <person name="Hale W."/>
            <person name="Han Y."/>
            <person name="Hemphill L."/>
            <person name="Highlander S.K."/>
            <person name="Hirani K."/>
            <person name="Hogues M."/>
            <person name="Jackson L."/>
            <person name="Jakkamsetti A."/>
            <person name="Javaid M."/>
            <person name="Jiang H."/>
            <person name="Korchina V."/>
            <person name="Kovar C."/>
            <person name="Lara F."/>
            <person name="Lee S."/>
            <person name="Mata R."/>
            <person name="Mathew T."/>
            <person name="Moen C."/>
            <person name="Morales K."/>
            <person name="Munidasa M."/>
            <person name="Nazareth L."/>
            <person name="Ngo R."/>
            <person name="Nguyen L."/>
            <person name="Okwuonu G."/>
            <person name="Ongeri F."/>
            <person name="Patil S."/>
            <person name="Petrosino J."/>
            <person name="Pham C."/>
            <person name="Pham P."/>
            <person name="Pu L.-L."/>
            <person name="Puazo M."/>
            <person name="Raj R."/>
            <person name="Reid J."/>
            <person name="Rouhana J."/>
            <person name="Saada N."/>
            <person name="Shang Y."/>
            <person name="Simmons D."/>
            <person name="Thornton R."/>
            <person name="Warren J."/>
            <person name="Weissenberger G."/>
            <person name="Zhang J."/>
            <person name="Zhang L."/>
            <person name="Zhou C."/>
            <person name="Zhu D."/>
            <person name="Muzny D."/>
            <person name="Worley K."/>
            <person name="Gibbs R."/>
        </authorList>
    </citation>
    <scope>NUCLEOTIDE SEQUENCE [LARGE SCALE GENOMIC DNA]</scope>
    <source>
        <strain evidence="1 2">F0268</strain>
    </source>
</reference>